<dbReference type="InterPro" id="IPR035938">
    <property type="entry name" value="Hemerythrin-like_sf"/>
</dbReference>
<dbReference type="SUPFAM" id="SSF47188">
    <property type="entry name" value="Hemerythrin-like"/>
    <property type="match status" value="1"/>
</dbReference>
<comment type="similarity">
    <text evidence="1">Belongs to the hemerythrin family.</text>
</comment>
<dbReference type="Gene3D" id="1.20.120.50">
    <property type="entry name" value="Hemerythrin-like"/>
    <property type="match status" value="1"/>
</dbReference>
<dbReference type="RefSeq" id="WP_407844487.1">
    <property type="nucleotide sequence ID" value="NZ_BAAFSG010000001.1"/>
</dbReference>
<dbReference type="Proteomes" id="UP001628192">
    <property type="component" value="Unassembled WGS sequence"/>
</dbReference>
<accession>A0ABQ0E7X7</accession>
<dbReference type="InterPro" id="IPR012312">
    <property type="entry name" value="Hemerythrin-like"/>
</dbReference>
<evidence type="ECO:0000256" key="1">
    <source>
        <dbReference type="ARBA" id="ARBA00010587"/>
    </source>
</evidence>
<dbReference type="PROSITE" id="PS00550">
    <property type="entry name" value="HEMERYTHRINS"/>
    <property type="match status" value="1"/>
</dbReference>
<keyword evidence="6" id="KW-0812">Transmembrane</keyword>
<feature type="compositionally biased region" description="Polar residues" evidence="5">
    <location>
        <begin position="351"/>
        <end position="360"/>
    </location>
</feature>
<keyword evidence="9" id="KW-1185">Reference proteome</keyword>
<name>A0ABQ0E7X7_9BACT</name>
<evidence type="ECO:0000313" key="8">
    <source>
        <dbReference type="EMBL" id="GAB1253853.1"/>
    </source>
</evidence>
<evidence type="ECO:0000313" key="9">
    <source>
        <dbReference type="Proteomes" id="UP001628192"/>
    </source>
</evidence>
<keyword evidence="4" id="KW-0408">Iron</keyword>
<feature type="region of interest" description="Disordered" evidence="5">
    <location>
        <begin position="341"/>
        <end position="360"/>
    </location>
</feature>
<dbReference type="PANTHER" id="PTHR37164">
    <property type="entry name" value="BACTERIOHEMERYTHRIN"/>
    <property type="match status" value="1"/>
</dbReference>
<dbReference type="NCBIfam" id="TIGR02481">
    <property type="entry name" value="hemeryth_dom"/>
    <property type="match status" value="1"/>
</dbReference>
<dbReference type="InterPro" id="IPR050669">
    <property type="entry name" value="Hemerythrin"/>
</dbReference>
<keyword evidence="2" id="KW-0813">Transport</keyword>
<evidence type="ECO:0000256" key="2">
    <source>
        <dbReference type="ARBA" id="ARBA00022621"/>
    </source>
</evidence>
<keyword evidence="2" id="KW-0561">Oxygen transport</keyword>
<proteinExistence type="inferred from homology"/>
<dbReference type="InterPro" id="IPR012827">
    <property type="entry name" value="Hemerythrin_metal-bd"/>
</dbReference>
<keyword evidence="6" id="KW-0472">Membrane</keyword>
<organism evidence="8 9">
    <name type="scientific">Desulfovibrio falkowii</name>
    <dbReference type="NCBI Taxonomy" id="3136602"/>
    <lineage>
        <taxon>Bacteria</taxon>
        <taxon>Pseudomonadati</taxon>
        <taxon>Thermodesulfobacteriota</taxon>
        <taxon>Desulfovibrionia</taxon>
        <taxon>Desulfovibrionales</taxon>
        <taxon>Desulfovibrionaceae</taxon>
        <taxon>Desulfovibrio</taxon>
    </lineage>
</organism>
<keyword evidence="6" id="KW-1133">Transmembrane helix</keyword>
<feature type="transmembrane region" description="Helical" evidence="6">
    <location>
        <begin position="26"/>
        <end position="45"/>
    </location>
</feature>
<keyword evidence="3" id="KW-0479">Metal-binding</keyword>
<dbReference type="PANTHER" id="PTHR37164:SF1">
    <property type="entry name" value="BACTERIOHEMERYTHRIN"/>
    <property type="match status" value="1"/>
</dbReference>
<evidence type="ECO:0000256" key="5">
    <source>
        <dbReference type="SAM" id="MobiDB-lite"/>
    </source>
</evidence>
<dbReference type="CDD" id="cd12107">
    <property type="entry name" value="Hemerythrin"/>
    <property type="match status" value="1"/>
</dbReference>
<dbReference type="InterPro" id="IPR016131">
    <property type="entry name" value="Haemerythrin_Fe_BS"/>
</dbReference>
<evidence type="ECO:0000256" key="3">
    <source>
        <dbReference type="ARBA" id="ARBA00022723"/>
    </source>
</evidence>
<evidence type="ECO:0000256" key="6">
    <source>
        <dbReference type="SAM" id="Phobius"/>
    </source>
</evidence>
<dbReference type="NCBIfam" id="NF033749">
    <property type="entry name" value="bact_hemeryth"/>
    <property type="match status" value="1"/>
</dbReference>
<evidence type="ECO:0000256" key="4">
    <source>
        <dbReference type="ARBA" id="ARBA00023004"/>
    </source>
</evidence>
<evidence type="ECO:0000259" key="7">
    <source>
        <dbReference type="Pfam" id="PF01814"/>
    </source>
</evidence>
<comment type="caution">
    <text evidence="8">The sequence shown here is derived from an EMBL/GenBank/DDBJ whole genome shotgun (WGS) entry which is preliminary data.</text>
</comment>
<dbReference type="EMBL" id="BAAFSG010000001">
    <property type="protein sequence ID" value="GAB1253853.1"/>
    <property type="molecule type" value="Genomic_DNA"/>
</dbReference>
<feature type="domain" description="Hemerythrin-like" evidence="7">
    <location>
        <begin position="220"/>
        <end position="334"/>
    </location>
</feature>
<sequence>MPVFIILLTLAPAVSAAGLLMPFPISYMAGGAGLLCGFSGLYFLYQDLLKPMKNISHSLQQPGALHLSHDTDCGILRELADLMTVHGEDRSRTLAANLRDLEKFQHESAEWREKYKIAMTGQIMIRDSLHEVVGKMHKLSSDQAEQIRKLLEVHPELAQESLFNGFTVQWLDKIIAELEYCESYVEQMTAFLGDPETDPVTNQVEQQEEYVQWSDDFSTGVPVIDGQHKLLLSYINKLHRGIMQAEASDLLLEILDALAGYAFTHFNTEEIFFAHSDYPAAKAHIEIHQQFRDKVLLFRESVLEGKSGVDLALLDFLKTWLVEHIQGMDVSFAPYVAPKHGAKKPDEEDAATNTEATQAI</sequence>
<protein>
    <recommendedName>
        <fullName evidence="7">Hemerythrin-like domain-containing protein</fullName>
    </recommendedName>
</protein>
<gene>
    <name evidence="8" type="ORF">Defa_13400</name>
</gene>
<reference evidence="8 9" key="1">
    <citation type="journal article" date="2025" name="Int. J. Syst. Evol. Microbiol.">
        <title>Desulfovibrio falkowii sp. nov., Porphyromonas miyakawae sp. nov., Mediterraneibacter flintii sp. nov. and Owariibacterium komagatae gen. nov., sp. nov., isolated from human faeces.</title>
        <authorList>
            <person name="Hamaguchi T."/>
            <person name="Ohara M."/>
            <person name="Hisatomi A."/>
            <person name="Sekiguchi K."/>
            <person name="Takeda J.I."/>
            <person name="Ueyama J."/>
            <person name="Ito M."/>
            <person name="Nishiwaki H."/>
            <person name="Ogi T."/>
            <person name="Hirayama M."/>
            <person name="Ohkuma M."/>
            <person name="Sakamoto M."/>
            <person name="Ohno K."/>
        </authorList>
    </citation>
    <scope>NUCLEOTIDE SEQUENCE [LARGE SCALE GENOMIC DNA]</scope>
    <source>
        <strain evidence="8 9">13CB8C</strain>
    </source>
</reference>
<dbReference type="Pfam" id="PF01814">
    <property type="entry name" value="Hemerythrin"/>
    <property type="match status" value="1"/>
</dbReference>